<evidence type="ECO:0000313" key="8">
    <source>
        <dbReference type="Proteomes" id="UP001219355"/>
    </source>
</evidence>
<accession>A0AAF0DLT2</accession>
<dbReference type="EC" id="3.2.1.143" evidence="2"/>
<comment type="similarity">
    <text evidence="1">Belongs to the poly(ADP-ribose) glycohydrolase family.</text>
</comment>
<dbReference type="PANTHER" id="PTHR12837">
    <property type="entry name" value="POLY ADP-RIBOSE GLYCOHYDROLASE"/>
    <property type="match status" value="1"/>
</dbReference>
<proteinExistence type="inferred from homology"/>
<dbReference type="InterPro" id="IPR048362">
    <property type="entry name" value="PARG_helical"/>
</dbReference>
<feature type="domain" description="PARG helical" evidence="6">
    <location>
        <begin position="83"/>
        <end position="184"/>
    </location>
</feature>
<dbReference type="InterPro" id="IPR007724">
    <property type="entry name" value="Poly_GlycHdrlase"/>
</dbReference>
<dbReference type="AlphaFoldDB" id="A0AAF0DLT2"/>
<dbReference type="EMBL" id="CP120630">
    <property type="protein sequence ID" value="WEW61164.1"/>
    <property type="molecule type" value="Genomic_DNA"/>
</dbReference>
<feature type="binding site" evidence="4">
    <location>
        <position position="270"/>
    </location>
    <ligand>
        <name>substrate</name>
    </ligand>
</feature>
<dbReference type="GO" id="GO:1990966">
    <property type="term" value="P:ATP generation from poly-ADP-D-ribose"/>
    <property type="evidence" value="ECO:0007669"/>
    <property type="project" value="TreeGrafter"/>
</dbReference>
<evidence type="ECO:0000256" key="3">
    <source>
        <dbReference type="ARBA" id="ARBA00022801"/>
    </source>
</evidence>
<dbReference type="GO" id="GO:0005975">
    <property type="term" value="P:carbohydrate metabolic process"/>
    <property type="evidence" value="ECO:0007669"/>
    <property type="project" value="InterPro"/>
</dbReference>
<dbReference type="GO" id="GO:0005634">
    <property type="term" value="C:nucleus"/>
    <property type="evidence" value="ECO:0007669"/>
    <property type="project" value="TreeGrafter"/>
</dbReference>
<evidence type="ECO:0000256" key="4">
    <source>
        <dbReference type="PIRSR" id="PIRSR607724-2"/>
    </source>
</evidence>
<gene>
    <name evidence="7" type="ORF">PRK78_006654</name>
</gene>
<dbReference type="GO" id="GO:0006282">
    <property type="term" value="P:regulation of DNA repair"/>
    <property type="evidence" value="ECO:0007669"/>
    <property type="project" value="InterPro"/>
</dbReference>
<dbReference type="GO" id="GO:0005737">
    <property type="term" value="C:cytoplasm"/>
    <property type="evidence" value="ECO:0007669"/>
    <property type="project" value="TreeGrafter"/>
</dbReference>
<reference evidence="7" key="1">
    <citation type="submission" date="2023-03" db="EMBL/GenBank/DDBJ databases">
        <title>Emydomyces testavorans Genome Sequence.</title>
        <authorList>
            <person name="Hoyer L."/>
        </authorList>
    </citation>
    <scope>NUCLEOTIDE SEQUENCE</scope>
    <source>
        <strain evidence="7">16-2883</strain>
    </source>
</reference>
<sequence length="480" mass="53990">MSLQPPTRYLLPCSPSLLRQDRFDLLETDECEVPFWRILQKALVVEITNRNGLIDILQTVDITVRGKATTDHGFLLDFLNDMGESKERQFFERVWPTLVEVALEMPMLFPECSLPVLSDHHRHVALSRRQVACLVIHQFLCSLPGQPWSTDSSSDFHIWYSTDIRHPKAVKAYLSSLFAYFERLPEFSPGFDSNSLSFLSRKWPITFTLRSLDVRRDVMLQSLPMERTFKPMAVRYEPLISTTPTLLGIPEGACVISANKNVGFGQSATQEEMHVGLTPESCPVVLLAPTLRDTQALIVQGAEAMAVMEGYGREARLREASSEDPLHAVHPHTWQRRTMLFMDALELDTYDSSKEIPDLLPGHVDRELLKAYAAFSSEQGKRAYSGIVTGLWGCGAFGGNREIKTVLQWCAASLAGVSLTFICAGDAQREFAERLEGFVQTALTSVWRVGRVRRLLLKLNPADADARNVFSYLELSYADG</sequence>
<evidence type="ECO:0000259" key="6">
    <source>
        <dbReference type="Pfam" id="PF20811"/>
    </source>
</evidence>
<feature type="domain" description="PARG catalytic Macro" evidence="5">
    <location>
        <begin position="255"/>
        <end position="429"/>
    </location>
</feature>
<evidence type="ECO:0000313" key="7">
    <source>
        <dbReference type="EMBL" id="WEW61164.1"/>
    </source>
</evidence>
<dbReference type="Pfam" id="PF20811">
    <property type="entry name" value="PARG_cat_N"/>
    <property type="match status" value="1"/>
</dbReference>
<keyword evidence="8" id="KW-1185">Reference proteome</keyword>
<dbReference type="GO" id="GO:0004649">
    <property type="term" value="F:poly(ADP-ribose) glycohydrolase activity"/>
    <property type="evidence" value="ECO:0007669"/>
    <property type="project" value="UniProtKB-EC"/>
</dbReference>
<dbReference type="PANTHER" id="PTHR12837:SF0">
    <property type="entry name" value="POLY(ADP-RIBOSE) GLYCOHYDROLASE"/>
    <property type="match status" value="1"/>
</dbReference>
<dbReference type="Proteomes" id="UP001219355">
    <property type="component" value="Chromosome 4"/>
</dbReference>
<dbReference type="GO" id="GO:0009225">
    <property type="term" value="P:nucleotide-sugar metabolic process"/>
    <property type="evidence" value="ECO:0007669"/>
    <property type="project" value="TreeGrafter"/>
</dbReference>
<dbReference type="Pfam" id="PF05028">
    <property type="entry name" value="PARG_cat_C"/>
    <property type="match status" value="1"/>
</dbReference>
<name>A0AAF0DLT2_9EURO</name>
<evidence type="ECO:0000256" key="2">
    <source>
        <dbReference type="ARBA" id="ARBA00012255"/>
    </source>
</evidence>
<dbReference type="InterPro" id="IPR046372">
    <property type="entry name" value="PARG_cat_C"/>
</dbReference>
<evidence type="ECO:0000256" key="1">
    <source>
        <dbReference type="ARBA" id="ARBA00009545"/>
    </source>
</evidence>
<feature type="binding site" evidence="4">
    <location>
        <position position="311"/>
    </location>
    <ligand>
        <name>substrate</name>
    </ligand>
</feature>
<keyword evidence="3 7" id="KW-0378">Hydrolase</keyword>
<feature type="binding site" evidence="4">
    <location>
        <position position="259"/>
    </location>
    <ligand>
        <name>substrate</name>
    </ligand>
</feature>
<keyword evidence="7" id="KW-0326">Glycosidase</keyword>
<organism evidence="7 8">
    <name type="scientific">Emydomyces testavorans</name>
    <dbReference type="NCBI Taxonomy" id="2070801"/>
    <lineage>
        <taxon>Eukaryota</taxon>
        <taxon>Fungi</taxon>
        <taxon>Dikarya</taxon>
        <taxon>Ascomycota</taxon>
        <taxon>Pezizomycotina</taxon>
        <taxon>Eurotiomycetes</taxon>
        <taxon>Eurotiomycetidae</taxon>
        <taxon>Onygenales</taxon>
        <taxon>Nannizziopsiaceae</taxon>
        <taxon>Emydomyces</taxon>
    </lineage>
</organism>
<evidence type="ECO:0000259" key="5">
    <source>
        <dbReference type="Pfam" id="PF05028"/>
    </source>
</evidence>
<protein>
    <recommendedName>
        <fullName evidence="2">poly(ADP-ribose) glycohydrolase</fullName>
        <ecNumber evidence="2">3.2.1.143</ecNumber>
    </recommendedName>
</protein>